<name>A0A1I8J0W8_9PLAT</name>
<reference evidence="3" key="1">
    <citation type="submission" date="2016-11" db="UniProtKB">
        <authorList>
            <consortium name="WormBaseParasite"/>
        </authorList>
    </citation>
    <scope>IDENTIFICATION</scope>
</reference>
<evidence type="ECO:0000256" key="1">
    <source>
        <dbReference type="SAM" id="Phobius"/>
    </source>
</evidence>
<proteinExistence type="predicted"/>
<sequence>MNCTSCDIYYELFSCSWYFSFNDFFLFLLIIYSLLLCIY</sequence>
<dbReference type="Proteomes" id="UP000095280">
    <property type="component" value="Unplaced"/>
</dbReference>
<keyword evidence="1" id="KW-0472">Membrane</keyword>
<keyword evidence="1" id="KW-0812">Transmembrane</keyword>
<dbReference type="AlphaFoldDB" id="A0A1I8J0W8"/>
<accession>A0A1I8J0W8</accession>
<organism evidence="2 3">
    <name type="scientific">Macrostomum lignano</name>
    <dbReference type="NCBI Taxonomy" id="282301"/>
    <lineage>
        <taxon>Eukaryota</taxon>
        <taxon>Metazoa</taxon>
        <taxon>Spiralia</taxon>
        <taxon>Lophotrochozoa</taxon>
        <taxon>Platyhelminthes</taxon>
        <taxon>Rhabditophora</taxon>
        <taxon>Macrostomorpha</taxon>
        <taxon>Macrostomida</taxon>
        <taxon>Macrostomidae</taxon>
        <taxon>Macrostomum</taxon>
    </lineage>
</organism>
<keyword evidence="1" id="KW-1133">Transmembrane helix</keyword>
<evidence type="ECO:0000313" key="3">
    <source>
        <dbReference type="WBParaSite" id="maker-uti_cns_0045417-snap-gene-0.23-mRNA-1"/>
    </source>
</evidence>
<dbReference type="WBParaSite" id="maker-uti_cns_0045417-snap-gene-0.23-mRNA-1">
    <property type="protein sequence ID" value="maker-uti_cns_0045417-snap-gene-0.23-mRNA-1"/>
    <property type="gene ID" value="maker-uti_cns_0045417-snap-gene-0.23"/>
</dbReference>
<feature type="transmembrane region" description="Helical" evidence="1">
    <location>
        <begin position="17"/>
        <end position="38"/>
    </location>
</feature>
<keyword evidence="2" id="KW-1185">Reference proteome</keyword>
<protein>
    <submittedName>
        <fullName evidence="3">NADH dehydrogenase subunit 1</fullName>
    </submittedName>
</protein>
<evidence type="ECO:0000313" key="2">
    <source>
        <dbReference type="Proteomes" id="UP000095280"/>
    </source>
</evidence>